<feature type="transmembrane region" description="Helical" evidence="6">
    <location>
        <begin position="206"/>
        <end position="224"/>
    </location>
</feature>
<dbReference type="InterPro" id="IPR032816">
    <property type="entry name" value="VTT_dom"/>
</dbReference>
<comment type="caution">
    <text evidence="8">The sequence shown here is derived from an EMBL/GenBank/DDBJ whole genome shotgun (WGS) entry which is preliminary data.</text>
</comment>
<name>A0A6N7X3C7_9FIRM</name>
<comment type="subcellular location">
    <subcellularLocation>
        <location evidence="1 6">Cell membrane</location>
        <topology evidence="1 6">Multi-pass membrane protein</topology>
    </subcellularLocation>
</comment>
<evidence type="ECO:0000256" key="4">
    <source>
        <dbReference type="ARBA" id="ARBA00022989"/>
    </source>
</evidence>
<evidence type="ECO:0000256" key="3">
    <source>
        <dbReference type="ARBA" id="ARBA00022692"/>
    </source>
</evidence>
<accession>A0A6N7X3C7</accession>
<protein>
    <recommendedName>
        <fullName evidence="6">TVP38/TMEM64 family membrane protein</fullName>
    </recommendedName>
</protein>
<dbReference type="Pfam" id="PF09335">
    <property type="entry name" value="VTT_dom"/>
    <property type="match status" value="1"/>
</dbReference>
<sequence>MSKKKDKKDIRWVRNTVAFTKLFVLGIILIGIPLILILFYRDTLLSTDFWSQLPDRLARHSLISFLVLIVLQAIQIIICILPGQPIQLASSYMYGVIGGYCISIIGAIIGCLITYRLAHFLGVDAMHIIFGEEKVQNYMKKLNSGKALTIVFLIYLVPGIPKDLMSYIAGISNIELKPFLLVSTLGRSPGILGSLLIGYFWARKNYIGIGIVAVIMLLLFGWCVRNRERIVEKIEEYED</sequence>
<dbReference type="RefSeq" id="WP_154553585.1">
    <property type="nucleotide sequence ID" value="NZ_VUNA01000002.1"/>
</dbReference>
<dbReference type="PANTHER" id="PTHR12677:SF59">
    <property type="entry name" value="GOLGI APPARATUS MEMBRANE PROTEIN TVP38-RELATED"/>
    <property type="match status" value="1"/>
</dbReference>
<keyword evidence="3 6" id="KW-0812">Transmembrane</keyword>
<evidence type="ECO:0000256" key="1">
    <source>
        <dbReference type="ARBA" id="ARBA00004651"/>
    </source>
</evidence>
<feature type="domain" description="VTT" evidence="7">
    <location>
        <begin position="81"/>
        <end position="199"/>
    </location>
</feature>
<proteinExistence type="inferred from homology"/>
<evidence type="ECO:0000313" key="9">
    <source>
        <dbReference type="Proteomes" id="UP000469424"/>
    </source>
</evidence>
<gene>
    <name evidence="8" type="ORF">FYJ65_01490</name>
</gene>
<keyword evidence="2 6" id="KW-1003">Cell membrane</keyword>
<dbReference type="Proteomes" id="UP000469424">
    <property type="component" value="Unassembled WGS sequence"/>
</dbReference>
<evidence type="ECO:0000256" key="6">
    <source>
        <dbReference type="RuleBase" id="RU366058"/>
    </source>
</evidence>
<evidence type="ECO:0000256" key="5">
    <source>
        <dbReference type="ARBA" id="ARBA00023136"/>
    </source>
</evidence>
<dbReference type="GO" id="GO:0005886">
    <property type="term" value="C:plasma membrane"/>
    <property type="evidence" value="ECO:0007669"/>
    <property type="project" value="UniProtKB-SubCell"/>
</dbReference>
<reference evidence="8 9" key="1">
    <citation type="submission" date="2019-08" db="EMBL/GenBank/DDBJ databases">
        <title>In-depth cultivation of the pig gut microbiome towards novel bacterial diversity and tailored functional studies.</title>
        <authorList>
            <person name="Wylensek D."/>
            <person name="Hitch T.C.A."/>
            <person name="Clavel T."/>
        </authorList>
    </citation>
    <scope>NUCLEOTIDE SEQUENCE [LARGE SCALE GENOMIC DNA]</scope>
    <source>
        <strain evidence="8 9">WCA-MUC-591-APC-4B</strain>
    </source>
</reference>
<evidence type="ECO:0000259" key="7">
    <source>
        <dbReference type="Pfam" id="PF09335"/>
    </source>
</evidence>
<dbReference type="InterPro" id="IPR015414">
    <property type="entry name" value="TMEM64"/>
</dbReference>
<feature type="transmembrane region" description="Helical" evidence="6">
    <location>
        <begin position="60"/>
        <end position="81"/>
    </location>
</feature>
<keyword evidence="4 6" id="KW-1133">Transmembrane helix</keyword>
<dbReference type="PANTHER" id="PTHR12677">
    <property type="entry name" value="GOLGI APPARATUS MEMBRANE PROTEIN TVP38-RELATED"/>
    <property type="match status" value="1"/>
</dbReference>
<keyword evidence="5 6" id="KW-0472">Membrane</keyword>
<feature type="transmembrane region" description="Helical" evidence="6">
    <location>
        <begin position="179"/>
        <end position="200"/>
    </location>
</feature>
<comment type="similarity">
    <text evidence="6">Belongs to the TVP38/TMEM64 family.</text>
</comment>
<dbReference type="EMBL" id="VUNA01000002">
    <property type="protein sequence ID" value="MST70022.1"/>
    <property type="molecule type" value="Genomic_DNA"/>
</dbReference>
<feature type="transmembrane region" description="Helical" evidence="6">
    <location>
        <begin position="93"/>
        <end position="118"/>
    </location>
</feature>
<dbReference type="AlphaFoldDB" id="A0A6N7X3C7"/>
<organism evidence="8 9">
    <name type="scientific">Mogibacterium kristiansenii</name>
    <dbReference type="NCBI Taxonomy" id="2606708"/>
    <lineage>
        <taxon>Bacteria</taxon>
        <taxon>Bacillati</taxon>
        <taxon>Bacillota</taxon>
        <taxon>Clostridia</taxon>
        <taxon>Peptostreptococcales</taxon>
        <taxon>Anaerovoracaceae</taxon>
        <taxon>Mogibacterium</taxon>
    </lineage>
</organism>
<evidence type="ECO:0000256" key="2">
    <source>
        <dbReference type="ARBA" id="ARBA00022475"/>
    </source>
</evidence>
<keyword evidence="9" id="KW-1185">Reference proteome</keyword>
<evidence type="ECO:0000313" key="8">
    <source>
        <dbReference type="EMBL" id="MST70022.1"/>
    </source>
</evidence>
<feature type="transmembrane region" description="Helical" evidence="6">
    <location>
        <begin position="21"/>
        <end position="40"/>
    </location>
</feature>